<dbReference type="Proteomes" id="UP000824083">
    <property type="component" value="Unassembled WGS sequence"/>
</dbReference>
<dbReference type="EMBL" id="DVMY01000018">
    <property type="protein sequence ID" value="HIU36786.1"/>
    <property type="molecule type" value="Genomic_DNA"/>
</dbReference>
<evidence type="ECO:0000313" key="1">
    <source>
        <dbReference type="EMBL" id="HIU36786.1"/>
    </source>
</evidence>
<dbReference type="Pfam" id="PF12686">
    <property type="entry name" value="DUF3800"/>
    <property type="match status" value="1"/>
</dbReference>
<sequence>MNIFIYSDESGVFDKEHNDFFVFGGVIFLSKSEKDKQERKYLHAERVIRERMNFSEDREVKAVSITNADKGKLFRSLNDVYKFGVVIRQNRVLNEIFTSKKSKQRYLDFAYKIAVKKAFNDLINKSVINPLDVKNLYFFVDEHTTATDGRYELKESLEQEFKIGTFNMVYDRYFGIVNSFV</sequence>
<proteinExistence type="predicted"/>
<gene>
    <name evidence="1" type="ORF">IAC56_00685</name>
</gene>
<accession>A0A9D1IHI7</accession>
<evidence type="ECO:0000313" key="2">
    <source>
        <dbReference type="Proteomes" id="UP000824083"/>
    </source>
</evidence>
<protein>
    <submittedName>
        <fullName evidence="1">DUF3800 domain-containing protein</fullName>
    </submittedName>
</protein>
<organism evidence="1 2">
    <name type="scientific">Candidatus Aphodousia faecigallinarum</name>
    <dbReference type="NCBI Taxonomy" id="2840677"/>
    <lineage>
        <taxon>Bacteria</taxon>
        <taxon>Pseudomonadati</taxon>
        <taxon>Pseudomonadota</taxon>
        <taxon>Betaproteobacteria</taxon>
        <taxon>Burkholderiales</taxon>
        <taxon>Sutterellaceae</taxon>
        <taxon>Sutterellaceae incertae sedis</taxon>
        <taxon>Candidatus Aphodousia</taxon>
    </lineage>
</organism>
<dbReference type="InterPro" id="IPR024524">
    <property type="entry name" value="DUF3800"/>
</dbReference>
<reference evidence="1" key="1">
    <citation type="submission" date="2020-10" db="EMBL/GenBank/DDBJ databases">
        <authorList>
            <person name="Gilroy R."/>
        </authorList>
    </citation>
    <scope>NUCLEOTIDE SEQUENCE</scope>
    <source>
        <strain evidence="1">7463</strain>
    </source>
</reference>
<reference evidence="1" key="2">
    <citation type="journal article" date="2021" name="PeerJ">
        <title>Extensive microbial diversity within the chicken gut microbiome revealed by metagenomics and culture.</title>
        <authorList>
            <person name="Gilroy R."/>
            <person name="Ravi A."/>
            <person name="Getino M."/>
            <person name="Pursley I."/>
            <person name="Horton D.L."/>
            <person name="Alikhan N.F."/>
            <person name="Baker D."/>
            <person name="Gharbi K."/>
            <person name="Hall N."/>
            <person name="Watson M."/>
            <person name="Adriaenssens E.M."/>
            <person name="Foster-Nyarko E."/>
            <person name="Jarju S."/>
            <person name="Secka A."/>
            <person name="Antonio M."/>
            <person name="Oren A."/>
            <person name="Chaudhuri R.R."/>
            <person name="La Ragione R."/>
            <person name="Hildebrand F."/>
            <person name="Pallen M.J."/>
        </authorList>
    </citation>
    <scope>NUCLEOTIDE SEQUENCE</scope>
    <source>
        <strain evidence="1">7463</strain>
    </source>
</reference>
<comment type="caution">
    <text evidence="1">The sequence shown here is derived from an EMBL/GenBank/DDBJ whole genome shotgun (WGS) entry which is preliminary data.</text>
</comment>
<dbReference type="AlphaFoldDB" id="A0A9D1IHI7"/>
<name>A0A9D1IHI7_9BURK</name>